<sequence length="246" mass="27010">MTAMRIANANPMPVFRYLLLAAMLIPGVATASEPEQTTAERITEAADGFLESFAKEQAAKGREVEYDIGSVDNRLSLNRCPQALGVEFAGDPERSTRTTLLVSCQGDQPWRIFLSATVRIQVDGWVADRPIGRGERLSRDMLRSSPVVLNEQRRSGFRNPDHMIGMQAKRTIRAGTAITPHMVEKPLAVERGDRVVISAGSDAFSITTRGKAERSGRVGEQIPVVNENSGRRIRGRITEPGRVAIN</sequence>
<dbReference type="PANTHER" id="PTHR36307">
    <property type="entry name" value="FLAGELLA BASAL BODY P-RING FORMATION PROTEIN FLGA"/>
    <property type="match status" value="1"/>
</dbReference>
<evidence type="ECO:0000256" key="2">
    <source>
        <dbReference type="ARBA" id="ARBA00010474"/>
    </source>
</evidence>
<dbReference type="NCBIfam" id="TIGR03170">
    <property type="entry name" value="flgA_cterm"/>
    <property type="match status" value="1"/>
</dbReference>
<feature type="chain" id="PRO_5011822292" description="Flagella basal body P-ring formation protein FlgA" evidence="7">
    <location>
        <begin position="32"/>
        <end position="246"/>
    </location>
</feature>
<comment type="subcellular location">
    <subcellularLocation>
        <location evidence="1 7">Periplasm</location>
    </subcellularLocation>
</comment>
<feature type="signal peptide" evidence="7">
    <location>
        <begin position="1"/>
        <end position="31"/>
    </location>
</feature>
<dbReference type="CDD" id="cd11614">
    <property type="entry name" value="SAF_CpaB_FlgA_like"/>
    <property type="match status" value="1"/>
</dbReference>
<keyword evidence="5 7" id="KW-0574">Periplasm</keyword>
<dbReference type="SUPFAM" id="SSF51269">
    <property type="entry name" value="AFP III-like domain"/>
    <property type="match status" value="1"/>
</dbReference>
<gene>
    <name evidence="9" type="ORF">CK501_05180</name>
</gene>
<dbReference type="OrthoDB" id="6236246at2"/>
<dbReference type="Pfam" id="PF17656">
    <property type="entry name" value="ChapFlgA_N"/>
    <property type="match status" value="1"/>
</dbReference>
<proteinExistence type="inferred from homology"/>
<keyword evidence="9" id="KW-0966">Cell projection</keyword>
<dbReference type="Pfam" id="PF13144">
    <property type="entry name" value="ChapFlgA"/>
    <property type="match status" value="1"/>
</dbReference>
<comment type="similarity">
    <text evidence="2 7">Belongs to the FlgA family.</text>
</comment>
<evidence type="ECO:0000256" key="7">
    <source>
        <dbReference type="RuleBase" id="RU362063"/>
    </source>
</evidence>
<dbReference type="InterPro" id="IPR036732">
    <property type="entry name" value="AFP_Neu5c_C_sf"/>
</dbReference>
<evidence type="ECO:0000256" key="1">
    <source>
        <dbReference type="ARBA" id="ARBA00004418"/>
    </source>
</evidence>
<keyword evidence="9" id="KW-0969">Cilium</keyword>
<dbReference type="GO" id="GO:0044780">
    <property type="term" value="P:bacterial-type flagellum assembly"/>
    <property type="evidence" value="ECO:0007669"/>
    <property type="project" value="InterPro"/>
</dbReference>
<keyword evidence="9" id="KW-0282">Flagellum</keyword>
<dbReference type="Gene3D" id="3.90.1210.10">
    <property type="entry name" value="Antifreeze-like/N-acetylneuraminic acid synthase C-terminal domain"/>
    <property type="match status" value="1"/>
</dbReference>
<dbReference type="AlphaFoldDB" id="A0A2A2F818"/>
<evidence type="ECO:0000259" key="8">
    <source>
        <dbReference type="SMART" id="SM00858"/>
    </source>
</evidence>
<comment type="caution">
    <text evidence="9">The sequence shown here is derived from an EMBL/GenBank/DDBJ whole genome shotgun (WGS) entry which is preliminary data.</text>
</comment>
<dbReference type="SMART" id="SM00858">
    <property type="entry name" value="SAF"/>
    <property type="match status" value="1"/>
</dbReference>
<dbReference type="Gene3D" id="2.30.30.760">
    <property type="match status" value="1"/>
</dbReference>
<reference evidence="9 10" key="1">
    <citation type="submission" date="2017-08" db="EMBL/GenBank/DDBJ databases">
        <title>Halovibrio sewagensis sp. nov., isolated from wastewater of high salinity.</title>
        <authorList>
            <person name="Dong X."/>
            <person name="Zhang G."/>
        </authorList>
    </citation>
    <scope>NUCLEOTIDE SEQUENCE [LARGE SCALE GENOMIC DNA]</scope>
    <source>
        <strain evidence="9 10">YL5-2</strain>
    </source>
</reference>
<evidence type="ECO:0000313" key="10">
    <source>
        <dbReference type="Proteomes" id="UP000218896"/>
    </source>
</evidence>
<comment type="function">
    <text evidence="6 7">Involved in the assembly process of the P-ring formation. It may associate with FlgF on the rod constituting a structure essential for the P-ring assembly or may act as a modulator protein for the P-ring assembly.</text>
</comment>
<evidence type="ECO:0000256" key="5">
    <source>
        <dbReference type="ARBA" id="ARBA00022764"/>
    </source>
</evidence>
<protein>
    <recommendedName>
        <fullName evidence="3 7">Flagella basal body P-ring formation protein FlgA</fullName>
    </recommendedName>
</protein>
<organism evidence="9 10">
    <name type="scientific">Halovibrio salipaludis</name>
    <dbReference type="NCBI Taxonomy" id="2032626"/>
    <lineage>
        <taxon>Bacteria</taxon>
        <taxon>Pseudomonadati</taxon>
        <taxon>Pseudomonadota</taxon>
        <taxon>Gammaproteobacteria</taxon>
        <taxon>Oceanospirillales</taxon>
        <taxon>Halomonadaceae</taxon>
        <taxon>Halovibrio</taxon>
    </lineage>
</organism>
<dbReference type="EMBL" id="NSKD01000002">
    <property type="protein sequence ID" value="PAU80960.1"/>
    <property type="molecule type" value="Genomic_DNA"/>
</dbReference>
<dbReference type="InterPro" id="IPR017585">
    <property type="entry name" value="SAF_FlgA"/>
</dbReference>
<dbReference type="InterPro" id="IPR041231">
    <property type="entry name" value="FlgA_N"/>
</dbReference>
<evidence type="ECO:0000256" key="4">
    <source>
        <dbReference type="ARBA" id="ARBA00022729"/>
    </source>
</evidence>
<keyword evidence="4 7" id="KW-0732">Signal</keyword>
<name>A0A2A2F818_9GAMM</name>
<dbReference type="InterPro" id="IPR013974">
    <property type="entry name" value="SAF"/>
</dbReference>
<feature type="domain" description="SAF" evidence="8">
    <location>
        <begin position="122"/>
        <end position="184"/>
    </location>
</feature>
<keyword evidence="7" id="KW-1005">Bacterial flagellum biogenesis</keyword>
<dbReference type="Proteomes" id="UP000218896">
    <property type="component" value="Unassembled WGS sequence"/>
</dbReference>
<evidence type="ECO:0000256" key="6">
    <source>
        <dbReference type="ARBA" id="ARBA00025643"/>
    </source>
</evidence>
<dbReference type="PANTHER" id="PTHR36307:SF1">
    <property type="entry name" value="FLAGELLA BASAL BODY P-RING FORMATION PROTEIN FLGA"/>
    <property type="match status" value="1"/>
</dbReference>
<evidence type="ECO:0000313" key="9">
    <source>
        <dbReference type="EMBL" id="PAU80960.1"/>
    </source>
</evidence>
<accession>A0A2A2F818</accession>
<evidence type="ECO:0000256" key="3">
    <source>
        <dbReference type="ARBA" id="ARBA00014754"/>
    </source>
</evidence>
<dbReference type="GO" id="GO:0042597">
    <property type="term" value="C:periplasmic space"/>
    <property type="evidence" value="ECO:0007669"/>
    <property type="project" value="UniProtKB-SubCell"/>
</dbReference>
<dbReference type="InterPro" id="IPR039246">
    <property type="entry name" value="Flagellar_FlgA"/>
</dbReference>
<keyword evidence="10" id="KW-1185">Reference proteome</keyword>